<dbReference type="Pfam" id="PF08447">
    <property type="entry name" value="PAS_3"/>
    <property type="match status" value="1"/>
</dbReference>
<dbReference type="InterPro" id="IPR013655">
    <property type="entry name" value="PAS_fold_3"/>
</dbReference>
<evidence type="ECO:0000313" key="3">
    <source>
        <dbReference type="Proteomes" id="UP001454489"/>
    </source>
</evidence>
<evidence type="ECO:0000313" key="2">
    <source>
        <dbReference type="EMBL" id="MEQ2556575.1"/>
    </source>
</evidence>
<dbReference type="CDD" id="cd00077">
    <property type="entry name" value="HDc"/>
    <property type="match status" value="1"/>
</dbReference>
<accession>A0ABV1HA37</accession>
<dbReference type="InterPro" id="IPR000014">
    <property type="entry name" value="PAS"/>
</dbReference>
<dbReference type="InterPro" id="IPR003607">
    <property type="entry name" value="HD/PDEase_dom"/>
</dbReference>
<feature type="domain" description="HD-GYP" evidence="1">
    <location>
        <begin position="381"/>
        <end position="585"/>
    </location>
</feature>
<dbReference type="NCBIfam" id="TIGR00229">
    <property type="entry name" value="sensory_box"/>
    <property type="match status" value="1"/>
</dbReference>
<dbReference type="PROSITE" id="PS51832">
    <property type="entry name" value="HD_GYP"/>
    <property type="match status" value="1"/>
</dbReference>
<proteinExistence type="predicted"/>
<sequence>MWNFERVLDAITNAGIYIIEKRSHTIIYCNKRFKELVPAAEVSLGCYEIGMDICNRCPLESYDPAKKGKNVFLRESHVFGGMVEVSVDEILWEDKIPAYIVTIIPQMKAEETKNYYLYNRSIDRVVKKISVATVSLNLTKNISRSYIWNDKNQFLCEEEGSVDGIFADMLRRMHSKDRERCGRFDTCAKMEAYFNKGGKYLEDEMLIKGEDGRYRWFSLRVIPLEYTEYRDTLAVLVIRNIHTRKVLQVRTQNNLEATYKAIPGGVCTMRVDKNLSIISANEEFYRMMGETQADYENGYLEHIYPKDAERVSAYFHLQAERKADLEITYRVLDINGDVHWMQVKGIHCGKADGYPVYMLLRTDITLIIEAQRQIEEEQEKYRKYADNVIGTLSNLVEFRDLDSGEHIKRTKDLTRIMINTYNKKYPEHFIIDSSREKICRAAALHDVGKISISDTILNKKGRLTDEEMEIMKTHTTKGYEIIRGFKLNDDEEQERYSLDIAKYHHERWDGKGYPEGLQGDEIPLWSQIVGIVDVYDALVSPRVYKKAFSHEKAMEMILAGECGTFNPILLECLKDAEELLKNEYK</sequence>
<keyword evidence="3" id="KW-1185">Reference proteome</keyword>
<dbReference type="Proteomes" id="UP001454489">
    <property type="component" value="Unassembled WGS sequence"/>
</dbReference>
<dbReference type="Gene3D" id="1.10.3210.10">
    <property type="entry name" value="Hypothetical protein af1432"/>
    <property type="match status" value="1"/>
</dbReference>
<dbReference type="SUPFAM" id="SSF55785">
    <property type="entry name" value="PYP-like sensor domain (PAS domain)"/>
    <property type="match status" value="1"/>
</dbReference>
<dbReference type="InterPro" id="IPR035965">
    <property type="entry name" value="PAS-like_dom_sf"/>
</dbReference>
<dbReference type="PANTHER" id="PTHR45228:SF8">
    <property type="entry name" value="TWO-COMPONENT RESPONSE REGULATOR-RELATED"/>
    <property type="match status" value="1"/>
</dbReference>
<comment type="caution">
    <text evidence="2">The sequence shown here is derived from an EMBL/GenBank/DDBJ whole genome shotgun (WGS) entry which is preliminary data.</text>
</comment>
<dbReference type="SMART" id="SM00471">
    <property type="entry name" value="HDc"/>
    <property type="match status" value="1"/>
</dbReference>
<dbReference type="SUPFAM" id="SSF109604">
    <property type="entry name" value="HD-domain/PDEase-like"/>
    <property type="match status" value="1"/>
</dbReference>
<dbReference type="Pfam" id="PF13487">
    <property type="entry name" value="HD_5"/>
    <property type="match status" value="1"/>
</dbReference>
<reference evidence="2 3" key="1">
    <citation type="submission" date="2024-03" db="EMBL/GenBank/DDBJ databases">
        <title>Human intestinal bacterial collection.</title>
        <authorList>
            <person name="Pauvert C."/>
            <person name="Hitch T.C.A."/>
            <person name="Clavel T."/>
        </authorList>
    </citation>
    <scope>NUCLEOTIDE SEQUENCE [LARGE SCALE GENOMIC DNA]</scope>
    <source>
        <strain evidence="2 3">CLA-AA-H185</strain>
    </source>
</reference>
<dbReference type="InterPro" id="IPR052020">
    <property type="entry name" value="Cyclic_di-GMP/3'3'-cGAMP_PDE"/>
</dbReference>
<dbReference type="InterPro" id="IPR037522">
    <property type="entry name" value="HD_GYP_dom"/>
</dbReference>
<evidence type="ECO:0000259" key="1">
    <source>
        <dbReference type="PROSITE" id="PS51832"/>
    </source>
</evidence>
<gene>
    <name evidence="2" type="ORF">WMO43_01595</name>
</gene>
<dbReference type="EMBL" id="JBBMEX010000001">
    <property type="protein sequence ID" value="MEQ2556575.1"/>
    <property type="molecule type" value="Genomic_DNA"/>
</dbReference>
<dbReference type="Gene3D" id="3.30.450.20">
    <property type="entry name" value="PAS domain"/>
    <property type="match status" value="1"/>
</dbReference>
<dbReference type="RefSeq" id="WP_353529532.1">
    <property type="nucleotide sequence ID" value="NZ_JBBMEX010000001.1"/>
</dbReference>
<protein>
    <submittedName>
        <fullName evidence="2">HD domain-containing phosphohydrolase</fullName>
    </submittedName>
</protein>
<organism evidence="2 3">
    <name type="scientific">Maccoyibacter intestinihominis</name>
    <dbReference type="NCBI Taxonomy" id="3133499"/>
    <lineage>
        <taxon>Bacteria</taxon>
        <taxon>Bacillati</taxon>
        <taxon>Bacillota</taxon>
        <taxon>Clostridia</taxon>
        <taxon>Lachnospirales</taxon>
        <taxon>Lachnospiraceae</taxon>
        <taxon>Maccoyibacter</taxon>
    </lineage>
</organism>
<dbReference type="PANTHER" id="PTHR45228">
    <property type="entry name" value="CYCLIC DI-GMP PHOSPHODIESTERASE TM_0186-RELATED"/>
    <property type="match status" value="1"/>
</dbReference>
<name>A0ABV1HA37_9FIRM</name>